<evidence type="ECO:0000313" key="2">
    <source>
        <dbReference type="EMBL" id="MDK2040287.1"/>
    </source>
</evidence>
<dbReference type="Gene3D" id="2.160.20.80">
    <property type="entry name" value="E3 ubiquitin-protein ligase SopA"/>
    <property type="match status" value="1"/>
</dbReference>
<evidence type="ECO:0000256" key="1">
    <source>
        <dbReference type="SAM" id="Phobius"/>
    </source>
</evidence>
<dbReference type="Gene3D" id="3.40.50.300">
    <property type="entry name" value="P-loop containing nucleotide triphosphate hydrolases"/>
    <property type="match status" value="1"/>
</dbReference>
<comment type="caution">
    <text evidence="2">The sequence shown here is derived from an EMBL/GenBank/DDBJ whole genome shotgun (WGS) entry which is preliminary data.</text>
</comment>
<keyword evidence="1" id="KW-0472">Membrane</keyword>
<dbReference type="InterPro" id="IPR001646">
    <property type="entry name" value="5peptide_repeat"/>
</dbReference>
<feature type="transmembrane region" description="Helical" evidence="1">
    <location>
        <begin position="85"/>
        <end position="105"/>
    </location>
</feature>
<feature type="transmembrane region" description="Helical" evidence="1">
    <location>
        <begin position="40"/>
        <end position="65"/>
    </location>
</feature>
<dbReference type="EMBL" id="JAQTJK010000001">
    <property type="protein sequence ID" value="MDK2040287.1"/>
    <property type="molecule type" value="Genomic_DNA"/>
</dbReference>
<dbReference type="SUPFAM" id="SSF52540">
    <property type="entry name" value="P-loop containing nucleoside triphosphate hydrolases"/>
    <property type="match status" value="1"/>
</dbReference>
<name>A0AAW6VCP7_9BACT</name>
<keyword evidence="1" id="KW-1133">Transmembrane helix</keyword>
<sequence length="967" mass="115217">MTFLTYFFILLVLILLSFFGFSILKLYLNYKKEVQNKSHYPISLAITLLLIPLITGISSIDIYPILLANKFFNLNLPLPDNSSKIIFYLLYISAVIVIIFIYYKFQNNKEFKKEKILHSTIKYPSTEIISSPFLHERIKELFELKYEKQDLKLLYDEQEQILIGEYSDAIHKYRYLIYCNSSSEFVSKNKQNEILDRLKDIQQNKSNLDNKNIYEAKYFYFILNGIFENNENNELKCFDENSFLNIVIDFSSYLKKNVQLFDEQLSDIGRILFKESFIPPKFNRGQKNLEVYLDNWLSEKSYKHISLLADYGMGKTTFLKYYTSYLSKKILAGENFSRYPVFISLTNTSPMSNDGIQTKIQSFVSNELGVNYSLFEKLIHLGKIVFILDGFDEMGFIGTEKTRFEQFNSIWQLATKDNKILISGRPSYLPTEFERKNVLNIVEKELHVSQQNPYTEIIEFDYFQEEEILKTLKAYYKDSKIIEQYFRYIKSNKSVLDLCKRPSMLHMTMSIIPNLYEEGLSKKISASSLMNKYIEFWISRQESKNIKGFFNKNNHTKKAFLIDFFTNLASLMYEDKTLVISKRKLDSLITKEIENLNMDIQNRDEILEGFKNEIYSGYFIEVDINYSKEDNFRFVHKSIFEFFVSKKIMNLISEKNFKHNLWSLNWDKEIIDFIYSEIDLDKNSKYPALITLRNSIFDKYILIFITNLKKYEVLIFFLVTYPILLISSFILENKQTSTVKKIDENIFLVIIIVLLIFFIFKKLINFLISRFSFISKAYYIEIFKNNYSITNRKLQHFFDFYKLFKTLNNMTFKDYKFINNSFYNISFKDTILEKVTFEKCNFNKTYFDNSELKNVIFNNSNIKYLKFDNCTFYNVNLKNVKFKRNSNILSLMVEKILSTIFMLKSEKKYFFYRKAISRIIFSNTKVDNFDENSINSFKEVIKSNNLKRKNILCDKELKDILFKTNNI</sequence>
<dbReference type="RefSeq" id="WP_284093639.1">
    <property type="nucleotide sequence ID" value="NZ_JAQTJC010000019.1"/>
</dbReference>
<dbReference type="Proteomes" id="UP001237501">
    <property type="component" value="Unassembled WGS sequence"/>
</dbReference>
<reference evidence="2" key="1">
    <citation type="journal article" date="2023" name="Antibiotics">
        <title>Genomic Characterization of Antibiotic-Resistant Campylobacterales Isolated from Chilean Poultry Meat.</title>
        <authorList>
            <person name="Concha-Toloza M."/>
            <person name="Lopez-Cantillo M."/>
            <person name="Molina-Mora J.A."/>
            <person name="Collado L."/>
        </authorList>
    </citation>
    <scope>NUCLEOTIDE SEQUENCE</scope>
    <source>
        <strain evidence="2">FR1p153A2</strain>
    </source>
</reference>
<feature type="transmembrane region" description="Helical" evidence="1">
    <location>
        <begin position="713"/>
        <end position="731"/>
    </location>
</feature>
<feature type="transmembrane region" description="Helical" evidence="1">
    <location>
        <begin position="746"/>
        <end position="768"/>
    </location>
</feature>
<gene>
    <name evidence="2" type="ORF">PT517_00670</name>
</gene>
<protein>
    <submittedName>
        <fullName evidence="2">Pentapeptide repeat-containing protein</fullName>
    </submittedName>
</protein>
<accession>A0AAW6VCP7</accession>
<dbReference type="InterPro" id="IPR027417">
    <property type="entry name" value="P-loop_NTPase"/>
</dbReference>
<proteinExistence type="predicted"/>
<dbReference type="Pfam" id="PF00805">
    <property type="entry name" value="Pentapeptide"/>
    <property type="match status" value="1"/>
</dbReference>
<dbReference type="AlphaFoldDB" id="A0AAW6VCP7"/>
<evidence type="ECO:0000313" key="3">
    <source>
        <dbReference type="Proteomes" id="UP001237501"/>
    </source>
</evidence>
<feature type="transmembrane region" description="Helical" evidence="1">
    <location>
        <begin position="6"/>
        <end position="28"/>
    </location>
</feature>
<keyword evidence="1" id="KW-0812">Transmembrane</keyword>
<reference evidence="2" key="2">
    <citation type="submission" date="2023-02" db="EMBL/GenBank/DDBJ databases">
        <authorList>
            <person name="Concha-Toloza M."/>
            <person name="Lopez-Cantillo M."/>
            <person name="Molina-Mora J."/>
            <person name="Collado L."/>
        </authorList>
    </citation>
    <scope>NUCLEOTIDE SEQUENCE</scope>
    <source>
        <strain evidence="2">FR1p153A2</strain>
    </source>
</reference>
<organism evidence="2 3">
    <name type="scientific">Aliarcobacter butzleri</name>
    <dbReference type="NCBI Taxonomy" id="28197"/>
    <lineage>
        <taxon>Bacteria</taxon>
        <taxon>Pseudomonadati</taxon>
        <taxon>Campylobacterota</taxon>
        <taxon>Epsilonproteobacteria</taxon>
        <taxon>Campylobacterales</taxon>
        <taxon>Arcobacteraceae</taxon>
        <taxon>Aliarcobacter</taxon>
    </lineage>
</organism>
<dbReference type="SUPFAM" id="SSF141571">
    <property type="entry name" value="Pentapeptide repeat-like"/>
    <property type="match status" value="1"/>
</dbReference>